<dbReference type="STRING" id="1538463.B0T36_16120"/>
<name>A0A1V2THR3_9NOCA</name>
<dbReference type="OrthoDB" id="4557756at2"/>
<evidence type="ECO:0000256" key="2">
    <source>
        <dbReference type="SAM" id="Phobius"/>
    </source>
</evidence>
<feature type="transmembrane region" description="Helical" evidence="2">
    <location>
        <begin position="40"/>
        <end position="73"/>
    </location>
</feature>
<dbReference type="Proteomes" id="UP000188836">
    <property type="component" value="Unassembled WGS sequence"/>
</dbReference>
<organism evidence="3 4">
    <name type="scientific">Nocardia donostiensis</name>
    <dbReference type="NCBI Taxonomy" id="1538463"/>
    <lineage>
        <taxon>Bacteria</taxon>
        <taxon>Bacillati</taxon>
        <taxon>Actinomycetota</taxon>
        <taxon>Actinomycetes</taxon>
        <taxon>Mycobacteriales</taxon>
        <taxon>Nocardiaceae</taxon>
        <taxon>Nocardia</taxon>
    </lineage>
</organism>
<keyword evidence="2" id="KW-0812">Transmembrane</keyword>
<dbReference type="EMBL" id="MUMY01000006">
    <property type="protein sequence ID" value="ONM49055.1"/>
    <property type="molecule type" value="Genomic_DNA"/>
</dbReference>
<reference evidence="3 4" key="1">
    <citation type="journal article" date="2016" name="Antonie Van Leeuwenhoek">
        <title>Nocardia donostiensis sp. nov., isolated from human respiratory specimens.</title>
        <authorList>
            <person name="Ercibengoa M."/>
            <person name="Bell M."/>
            <person name="Marimon J.M."/>
            <person name="Humrighouse B."/>
            <person name="Klenk H.P."/>
            <person name="Potter G."/>
            <person name="Perez-Trallero E."/>
        </authorList>
    </citation>
    <scope>NUCLEOTIDE SEQUENCE [LARGE SCALE GENOMIC DNA]</scope>
    <source>
        <strain evidence="3 4">X1655</strain>
    </source>
</reference>
<dbReference type="RefSeq" id="WP_077116049.1">
    <property type="nucleotide sequence ID" value="NZ_LOKT01000010.1"/>
</dbReference>
<evidence type="ECO:0000313" key="4">
    <source>
        <dbReference type="Proteomes" id="UP000188836"/>
    </source>
</evidence>
<gene>
    <name evidence="3" type="ORF">B0T46_08950</name>
</gene>
<feature type="transmembrane region" description="Helical" evidence="2">
    <location>
        <begin position="85"/>
        <end position="111"/>
    </location>
</feature>
<comment type="caution">
    <text evidence="3">The sequence shown here is derived from an EMBL/GenBank/DDBJ whole genome shotgun (WGS) entry which is preliminary data.</text>
</comment>
<feature type="compositionally biased region" description="Pro residues" evidence="1">
    <location>
        <begin position="1"/>
        <end position="17"/>
    </location>
</feature>
<keyword evidence="2" id="KW-0472">Membrane</keyword>
<accession>A0A1V2THR3</accession>
<dbReference type="AlphaFoldDB" id="A0A1V2THR3"/>
<proteinExistence type="predicted"/>
<sequence>MSQYPPPGSYQPPPEPYPGQTGQPEYWQESPRGKGLAITALVLGIIALIGFWTIVGGILFGLLAIIFGVIAFVKARRGTAGGAVMAVIGAVLGALALAATIAALVIGWNFFVDSGGQDFFDCVQQAGSDQAAVQRCEQEWNQRIEDQYGVTLTPPEPAR</sequence>
<feature type="region of interest" description="Disordered" evidence="1">
    <location>
        <begin position="1"/>
        <end position="28"/>
    </location>
</feature>
<keyword evidence="4" id="KW-1185">Reference proteome</keyword>
<evidence type="ECO:0000313" key="3">
    <source>
        <dbReference type="EMBL" id="ONM49055.1"/>
    </source>
</evidence>
<keyword evidence="2" id="KW-1133">Transmembrane helix</keyword>
<protein>
    <submittedName>
        <fullName evidence="3">DUF4190 domain-containing protein</fullName>
    </submittedName>
</protein>
<evidence type="ECO:0000256" key="1">
    <source>
        <dbReference type="SAM" id="MobiDB-lite"/>
    </source>
</evidence>